<evidence type="ECO:0000256" key="1">
    <source>
        <dbReference type="SAM" id="Phobius"/>
    </source>
</evidence>
<comment type="caution">
    <text evidence="2">The sequence shown here is derived from an EMBL/GenBank/DDBJ whole genome shotgun (WGS) entry which is preliminary data.</text>
</comment>
<accession>A0ABS2LZ87</accession>
<gene>
    <name evidence="2" type="ORF">JOD64_004713</name>
</gene>
<keyword evidence="1" id="KW-1133">Transmembrane helix</keyword>
<dbReference type="RefSeq" id="WP_307814013.1">
    <property type="nucleotide sequence ID" value="NZ_JAFBBP010000001.1"/>
</dbReference>
<evidence type="ECO:0000313" key="2">
    <source>
        <dbReference type="EMBL" id="MBM7493491.1"/>
    </source>
</evidence>
<dbReference type="Proteomes" id="UP000764837">
    <property type="component" value="Unassembled WGS sequence"/>
</dbReference>
<feature type="transmembrane region" description="Helical" evidence="1">
    <location>
        <begin position="6"/>
        <end position="28"/>
    </location>
</feature>
<dbReference type="NCBIfam" id="TIGR01167">
    <property type="entry name" value="LPXTG_anchor"/>
    <property type="match status" value="1"/>
</dbReference>
<keyword evidence="1" id="KW-0472">Membrane</keyword>
<name>A0ABS2LZ87_9ACTN</name>
<dbReference type="EMBL" id="JAFBBP010000001">
    <property type="protein sequence ID" value="MBM7493491.1"/>
    <property type="molecule type" value="Genomic_DNA"/>
</dbReference>
<keyword evidence="3" id="KW-1185">Reference proteome</keyword>
<proteinExistence type="predicted"/>
<evidence type="ECO:0000313" key="3">
    <source>
        <dbReference type="Proteomes" id="UP000764837"/>
    </source>
</evidence>
<organism evidence="2 3">
    <name type="scientific">Micromonospora luteifusca</name>
    <dbReference type="NCBI Taxonomy" id="709860"/>
    <lineage>
        <taxon>Bacteria</taxon>
        <taxon>Bacillati</taxon>
        <taxon>Actinomycetota</taxon>
        <taxon>Actinomycetes</taxon>
        <taxon>Micromonosporales</taxon>
        <taxon>Micromonosporaceae</taxon>
        <taxon>Micromonospora</taxon>
    </lineage>
</organism>
<keyword evidence="1" id="KW-0812">Transmembrane</keyword>
<protein>
    <submittedName>
        <fullName evidence="2">LPXTG-motif cell wall-anchored protein</fullName>
    </submittedName>
</protein>
<reference evidence="2 3" key="1">
    <citation type="submission" date="2021-01" db="EMBL/GenBank/DDBJ databases">
        <title>Sequencing the genomes of 1000 actinobacteria strains.</title>
        <authorList>
            <person name="Klenk H.-P."/>
        </authorList>
    </citation>
    <scope>NUCLEOTIDE SEQUENCE [LARGE SCALE GENOMIC DNA]</scope>
    <source>
        <strain evidence="2 3">DSM 100204</strain>
    </source>
</reference>
<sequence>MTGGGVVPAMTGIGSVMVVLGAFAFFLARRRRQES</sequence>